<evidence type="ECO:0000313" key="4">
    <source>
        <dbReference type="EMBL" id="MBB4080551.1"/>
    </source>
</evidence>
<proteinExistence type="inferred from homology"/>
<name>A0A840E5T9_9BACT</name>
<dbReference type="SUPFAM" id="SSF109854">
    <property type="entry name" value="DinB/YfiT-like putative metalloenzymes"/>
    <property type="match status" value="1"/>
</dbReference>
<evidence type="ECO:0000256" key="1">
    <source>
        <dbReference type="ARBA" id="ARBA00008635"/>
    </source>
</evidence>
<dbReference type="Gene3D" id="1.20.120.450">
    <property type="entry name" value="dinb family like domain"/>
    <property type="match status" value="1"/>
</dbReference>
<protein>
    <submittedName>
        <fullName evidence="4">Putative damage-inducible protein DinB</fullName>
    </submittedName>
</protein>
<feature type="binding site" evidence="3">
    <location>
        <position position="136"/>
    </location>
    <ligand>
        <name>a divalent metal cation</name>
        <dbReference type="ChEBI" id="CHEBI:60240"/>
    </ligand>
</feature>
<sequence>MQITHLLQTELAHEYSTTAKFFDRYPVDKNKYAPHEKSMALSHLVTHLTHIFGWTGDMLATSYMDLADTKTPSPLTSSSDLIAELDKNFNHSKEALSKATDDDLESNWALKMNGNLIAEWSKYFAIRQALNQITHHRAQLGVYYRLLGIPLPASYGPSADDQSF</sequence>
<evidence type="ECO:0000256" key="2">
    <source>
        <dbReference type="ARBA" id="ARBA00022723"/>
    </source>
</evidence>
<feature type="binding site" evidence="3">
    <location>
        <position position="47"/>
    </location>
    <ligand>
        <name>a divalent metal cation</name>
        <dbReference type="ChEBI" id="CHEBI:60240"/>
    </ligand>
</feature>
<dbReference type="Pfam" id="PF05163">
    <property type="entry name" value="DinB"/>
    <property type="match status" value="1"/>
</dbReference>
<keyword evidence="2 3" id="KW-0479">Metal-binding</keyword>
<keyword evidence="5" id="KW-1185">Reference proteome</keyword>
<gene>
    <name evidence="4" type="ORF">GGR28_003185</name>
</gene>
<accession>A0A840E5T9</accession>
<comment type="similarity">
    <text evidence="1">Belongs to the DinB family.</text>
</comment>
<evidence type="ECO:0000313" key="5">
    <source>
        <dbReference type="Proteomes" id="UP000576209"/>
    </source>
</evidence>
<dbReference type="InterPro" id="IPR007837">
    <property type="entry name" value="DinB"/>
</dbReference>
<dbReference type="EMBL" id="JACIFF010000008">
    <property type="protein sequence ID" value="MBB4080551.1"/>
    <property type="molecule type" value="Genomic_DNA"/>
</dbReference>
<comment type="caution">
    <text evidence="4">The sequence shown here is derived from an EMBL/GenBank/DDBJ whole genome shotgun (WGS) entry which is preliminary data.</text>
</comment>
<dbReference type="AlphaFoldDB" id="A0A840E5T9"/>
<dbReference type="GO" id="GO:0046872">
    <property type="term" value="F:metal ion binding"/>
    <property type="evidence" value="ECO:0007669"/>
    <property type="project" value="UniProtKB-KW"/>
</dbReference>
<evidence type="ECO:0000256" key="3">
    <source>
        <dbReference type="PIRSR" id="PIRSR607837-1"/>
    </source>
</evidence>
<dbReference type="Proteomes" id="UP000576209">
    <property type="component" value="Unassembled WGS sequence"/>
</dbReference>
<dbReference type="RefSeq" id="WP_183496782.1">
    <property type="nucleotide sequence ID" value="NZ_JACIFF010000008.1"/>
</dbReference>
<dbReference type="InterPro" id="IPR034660">
    <property type="entry name" value="DinB/YfiT-like"/>
</dbReference>
<organism evidence="4 5">
    <name type="scientific">Neolewinella aquimaris</name>
    <dbReference type="NCBI Taxonomy" id="1835722"/>
    <lineage>
        <taxon>Bacteria</taxon>
        <taxon>Pseudomonadati</taxon>
        <taxon>Bacteroidota</taxon>
        <taxon>Saprospiria</taxon>
        <taxon>Saprospirales</taxon>
        <taxon>Lewinellaceae</taxon>
        <taxon>Neolewinella</taxon>
    </lineage>
</organism>
<reference evidence="4 5" key="1">
    <citation type="submission" date="2020-08" db="EMBL/GenBank/DDBJ databases">
        <title>Genomic Encyclopedia of Type Strains, Phase IV (KMG-IV): sequencing the most valuable type-strain genomes for metagenomic binning, comparative biology and taxonomic classification.</title>
        <authorList>
            <person name="Goeker M."/>
        </authorList>
    </citation>
    <scope>NUCLEOTIDE SEQUENCE [LARGE SCALE GENOMIC DNA]</scope>
    <source>
        <strain evidence="4 5">DSM 105137</strain>
    </source>
</reference>